<accession>A0A9K3I1Y2</accession>
<comment type="caution">
    <text evidence="1">The sequence shown here is derived from an EMBL/GenBank/DDBJ whole genome shotgun (WGS) entry which is preliminary data.</text>
</comment>
<dbReference type="Proteomes" id="UP000215914">
    <property type="component" value="Unassembled WGS sequence"/>
</dbReference>
<keyword evidence="2" id="KW-1185">Reference proteome</keyword>
<evidence type="ECO:0000313" key="1">
    <source>
        <dbReference type="EMBL" id="KAF5788582.1"/>
    </source>
</evidence>
<dbReference type="EMBL" id="MNCJ02000325">
    <property type="protein sequence ID" value="KAF5788582.1"/>
    <property type="molecule type" value="Genomic_DNA"/>
</dbReference>
<gene>
    <name evidence="1" type="ORF">HanXRQr2_Chr10g0465561</name>
</gene>
<reference evidence="1" key="2">
    <citation type="submission" date="2020-06" db="EMBL/GenBank/DDBJ databases">
        <title>Helianthus annuus Genome sequencing and assembly Release 2.</title>
        <authorList>
            <person name="Gouzy J."/>
            <person name="Langlade N."/>
            <person name="Munos S."/>
        </authorList>
    </citation>
    <scope>NUCLEOTIDE SEQUENCE</scope>
    <source>
        <tissue evidence="1">Leaves</tissue>
    </source>
</reference>
<organism evidence="1 2">
    <name type="scientific">Helianthus annuus</name>
    <name type="common">Common sunflower</name>
    <dbReference type="NCBI Taxonomy" id="4232"/>
    <lineage>
        <taxon>Eukaryota</taxon>
        <taxon>Viridiplantae</taxon>
        <taxon>Streptophyta</taxon>
        <taxon>Embryophyta</taxon>
        <taxon>Tracheophyta</taxon>
        <taxon>Spermatophyta</taxon>
        <taxon>Magnoliopsida</taxon>
        <taxon>eudicotyledons</taxon>
        <taxon>Gunneridae</taxon>
        <taxon>Pentapetalae</taxon>
        <taxon>asterids</taxon>
        <taxon>campanulids</taxon>
        <taxon>Asterales</taxon>
        <taxon>Asteraceae</taxon>
        <taxon>Asteroideae</taxon>
        <taxon>Heliantheae alliance</taxon>
        <taxon>Heliantheae</taxon>
        <taxon>Helianthus</taxon>
    </lineage>
</organism>
<evidence type="ECO:0000313" key="2">
    <source>
        <dbReference type="Proteomes" id="UP000215914"/>
    </source>
</evidence>
<dbReference type="Gramene" id="mRNA:HanXRQr2_Chr10g0465561">
    <property type="protein sequence ID" value="CDS:HanXRQr2_Chr10g0465561.1"/>
    <property type="gene ID" value="HanXRQr2_Chr10g0465561"/>
</dbReference>
<protein>
    <submittedName>
        <fullName evidence="1">Uncharacterized protein</fullName>
    </submittedName>
</protein>
<dbReference type="AlphaFoldDB" id="A0A9K3I1Y2"/>
<sequence>MYHPRLFSNSSMKEIQRTCNINAYVKPFHPCKRNITQIPIKTSFGCILKNNDFFIIFITIAYKANDILMLILQKNLELTQKLLFALTKLRIQSLCNNGFKTITIFKVSFVDFPKTPAPNAIISMEVLGGLIYVFK</sequence>
<proteinExistence type="predicted"/>
<name>A0A9K3I1Y2_HELAN</name>
<reference evidence="1" key="1">
    <citation type="journal article" date="2017" name="Nature">
        <title>The sunflower genome provides insights into oil metabolism, flowering and Asterid evolution.</title>
        <authorList>
            <person name="Badouin H."/>
            <person name="Gouzy J."/>
            <person name="Grassa C.J."/>
            <person name="Murat F."/>
            <person name="Staton S.E."/>
            <person name="Cottret L."/>
            <person name="Lelandais-Briere C."/>
            <person name="Owens G.L."/>
            <person name="Carrere S."/>
            <person name="Mayjonade B."/>
            <person name="Legrand L."/>
            <person name="Gill N."/>
            <person name="Kane N.C."/>
            <person name="Bowers J.E."/>
            <person name="Hubner S."/>
            <person name="Bellec A."/>
            <person name="Berard A."/>
            <person name="Berges H."/>
            <person name="Blanchet N."/>
            <person name="Boniface M.C."/>
            <person name="Brunel D."/>
            <person name="Catrice O."/>
            <person name="Chaidir N."/>
            <person name="Claudel C."/>
            <person name="Donnadieu C."/>
            <person name="Faraut T."/>
            <person name="Fievet G."/>
            <person name="Helmstetter N."/>
            <person name="King M."/>
            <person name="Knapp S.J."/>
            <person name="Lai Z."/>
            <person name="Le Paslier M.C."/>
            <person name="Lippi Y."/>
            <person name="Lorenzon L."/>
            <person name="Mandel J.R."/>
            <person name="Marage G."/>
            <person name="Marchand G."/>
            <person name="Marquand E."/>
            <person name="Bret-Mestries E."/>
            <person name="Morien E."/>
            <person name="Nambeesan S."/>
            <person name="Nguyen T."/>
            <person name="Pegot-Espagnet P."/>
            <person name="Pouilly N."/>
            <person name="Raftis F."/>
            <person name="Sallet E."/>
            <person name="Schiex T."/>
            <person name="Thomas J."/>
            <person name="Vandecasteele C."/>
            <person name="Vares D."/>
            <person name="Vear F."/>
            <person name="Vautrin S."/>
            <person name="Crespi M."/>
            <person name="Mangin B."/>
            <person name="Burke J.M."/>
            <person name="Salse J."/>
            <person name="Munos S."/>
            <person name="Vincourt P."/>
            <person name="Rieseberg L.H."/>
            <person name="Langlade N.B."/>
        </authorList>
    </citation>
    <scope>NUCLEOTIDE SEQUENCE</scope>
    <source>
        <tissue evidence="1">Leaves</tissue>
    </source>
</reference>